<gene>
    <name evidence="1" type="ORF">B9H04_08235</name>
</gene>
<comment type="caution">
    <text evidence="1">The sequence shown here is derived from an EMBL/GenBank/DDBJ whole genome shotgun (WGS) entry which is preliminary data.</text>
</comment>
<organism evidence="1 2">
    <name type="scientific">Halorubrum ezzemoulense DSM 17463</name>
    <dbReference type="NCBI Taxonomy" id="1121945"/>
    <lineage>
        <taxon>Archaea</taxon>
        <taxon>Methanobacteriati</taxon>
        <taxon>Methanobacteriota</taxon>
        <taxon>Stenosarchaea group</taxon>
        <taxon>Halobacteria</taxon>
        <taxon>Halobacteriales</taxon>
        <taxon>Haloferacaceae</taxon>
        <taxon>Halorubrum</taxon>
    </lineage>
</organism>
<evidence type="ECO:0000313" key="2">
    <source>
        <dbReference type="Proteomes" id="UP000193587"/>
    </source>
</evidence>
<sequence>MFNQFRKSVKPCFESTERLLEFDELLFIKNDLTGLVYIVIKETVMDSVPSILCKSHQFRGMSVVRLRIIPD</sequence>
<dbReference type="EMBL" id="NEDJ01000023">
    <property type="protein sequence ID" value="OSP07331.1"/>
    <property type="molecule type" value="Genomic_DNA"/>
</dbReference>
<accession>A0A1X4H7T6</accession>
<dbReference type="Proteomes" id="UP000193587">
    <property type="component" value="Unassembled WGS sequence"/>
</dbReference>
<protein>
    <submittedName>
        <fullName evidence="1">Uncharacterized protein</fullName>
    </submittedName>
</protein>
<dbReference type="AlphaFoldDB" id="A0A1X4H7T6"/>
<evidence type="ECO:0000313" key="1">
    <source>
        <dbReference type="EMBL" id="OSP07331.1"/>
    </source>
</evidence>
<proteinExistence type="predicted"/>
<reference evidence="1 2" key="1">
    <citation type="submission" date="2017-04" db="EMBL/GenBank/DDBJ databases">
        <title>MLSA of the genus Halorubrum.</title>
        <authorList>
            <person name="De La Haba R."/>
            <person name="Sanchez-Porro C."/>
            <person name="Infante-Dominguez C."/>
            <person name="Ventosa A."/>
        </authorList>
    </citation>
    <scope>NUCLEOTIDE SEQUENCE [LARGE SCALE GENOMIC DNA]</scope>
    <source>
        <strain evidence="1 2">DSM 17463</strain>
    </source>
</reference>
<name>A0A1X4H7T6_HALEZ</name>